<evidence type="ECO:0000313" key="2">
    <source>
        <dbReference type="EMBL" id="BBO67910.1"/>
    </source>
</evidence>
<reference evidence="2 3" key="1">
    <citation type="submission" date="2019-11" db="EMBL/GenBank/DDBJ databases">
        <title>Comparative genomics of hydrocarbon-degrading Desulfosarcina strains.</title>
        <authorList>
            <person name="Watanabe M."/>
            <person name="Kojima H."/>
            <person name="Fukui M."/>
        </authorList>
    </citation>
    <scope>NUCLEOTIDE SEQUENCE [LARGE SCALE GENOMIC DNA]</scope>
    <source>
        <strain evidence="2 3">PL12</strain>
    </source>
</reference>
<name>A0A5K7YIJ3_9BACT</name>
<dbReference type="OrthoDB" id="9792686at2"/>
<proteinExistence type="predicted"/>
<dbReference type="RefSeq" id="WP_155316119.1">
    <property type="nucleotide sequence ID" value="NZ_AP021874.1"/>
</dbReference>
<accession>A0A5K7YIJ3</accession>
<evidence type="ECO:0000256" key="1">
    <source>
        <dbReference type="SAM" id="MobiDB-lite"/>
    </source>
</evidence>
<protein>
    <submittedName>
        <fullName evidence="2">Uncharacterized protein</fullName>
    </submittedName>
</protein>
<evidence type="ECO:0000313" key="3">
    <source>
        <dbReference type="Proteomes" id="UP000427906"/>
    </source>
</evidence>
<dbReference type="KEGG" id="dalk:DSCA_18400"/>
<organism evidence="2 3">
    <name type="scientific">Desulfosarcina alkanivorans</name>
    <dbReference type="NCBI Taxonomy" id="571177"/>
    <lineage>
        <taxon>Bacteria</taxon>
        <taxon>Pseudomonadati</taxon>
        <taxon>Thermodesulfobacteriota</taxon>
        <taxon>Desulfobacteria</taxon>
        <taxon>Desulfobacterales</taxon>
        <taxon>Desulfosarcinaceae</taxon>
        <taxon>Desulfosarcina</taxon>
    </lineage>
</organism>
<dbReference type="AlphaFoldDB" id="A0A5K7YIJ3"/>
<keyword evidence="3" id="KW-1185">Reference proteome</keyword>
<dbReference type="EMBL" id="AP021874">
    <property type="protein sequence ID" value="BBO67910.1"/>
    <property type="molecule type" value="Genomic_DNA"/>
</dbReference>
<gene>
    <name evidence="2" type="ORF">DSCA_18400</name>
</gene>
<sequence length="116" mass="12769">MDTIYEKKGVIQICCVCHRLINAKQALAQLEGYAKDCTGVEFSHGLCPKCYQEEMAKVEAFACGTPTIRVLKDDSCVKNKMAETADEKNPCPIEADSSCSEPSDVYRRQNAKDGPS</sequence>
<feature type="compositionally biased region" description="Basic and acidic residues" evidence="1">
    <location>
        <begin position="104"/>
        <end position="116"/>
    </location>
</feature>
<feature type="region of interest" description="Disordered" evidence="1">
    <location>
        <begin position="85"/>
        <end position="116"/>
    </location>
</feature>
<dbReference type="Proteomes" id="UP000427906">
    <property type="component" value="Chromosome"/>
</dbReference>